<evidence type="ECO:0000256" key="5">
    <source>
        <dbReference type="ARBA" id="ARBA00022840"/>
    </source>
</evidence>
<dbReference type="GO" id="GO:0005886">
    <property type="term" value="C:plasma membrane"/>
    <property type="evidence" value="ECO:0007669"/>
    <property type="project" value="UniProtKB-SubCell"/>
</dbReference>
<dbReference type="InterPro" id="IPR027417">
    <property type="entry name" value="P-loop_NTPase"/>
</dbReference>
<organism evidence="8 9">
    <name type="scientific">Agrococcus baldri</name>
    <dbReference type="NCBI Taxonomy" id="153730"/>
    <lineage>
        <taxon>Bacteria</taxon>
        <taxon>Bacillati</taxon>
        <taxon>Actinomycetota</taxon>
        <taxon>Actinomycetes</taxon>
        <taxon>Micrococcales</taxon>
        <taxon>Microbacteriaceae</taxon>
        <taxon>Agrococcus</taxon>
    </lineage>
</organism>
<evidence type="ECO:0000259" key="7">
    <source>
        <dbReference type="PROSITE" id="PS50893"/>
    </source>
</evidence>
<evidence type="ECO:0000256" key="3">
    <source>
        <dbReference type="ARBA" id="ARBA00022475"/>
    </source>
</evidence>
<evidence type="ECO:0000256" key="6">
    <source>
        <dbReference type="ARBA" id="ARBA00023136"/>
    </source>
</evidence>
<comment type="subcellular location">
    <subcellularLocation>
        <location evidence="1">Cell membrane</location>
        <topology evidence="1">Peripheral membrane protein</topology>
    </subcellularLocation>
</comment>
<proteinExistence type="predicted"/>
<name>A0AA87RE71_9MICO</name>
<dbReference type="PROSITE" id="PS50893">
    <property type="entry name" value="ABC_TRANSPORTER_2"/>
    <property type="match status" value="1"/>
</dbReference>
<evidence type="ECO:0000313" key="9">
    <source>
        <dbReference type="Proteomes" id="UP000321749"/>
    </source>
</evidence>
<dbReference type="EMBL" id="BJUU01000027">
    <property type="protein sequence ID" value="GEK81440.1"/>
    <property type="molecule type" value="Genomic_DNA"/>
</dbReference>
<dbReference type="RefSeq" id="WP_146797008.1">
    <property type="nucleotide sequence ID" value="NZ_BJUU01000027.1"/>
</dbReference>
<dbReference type="AlphaFoldDB" id="A0AA87RE71"/>
<gene>
    <name evidence="8" type="primary">tcyC</name>
    <name evidence="8" type="ORF">ABA31_27910</name>
</gene>
<dbReference type="InterPro" id="IPR050086">
    <property type="entry name" value="MetN_ABC_transporter-like"/>
</dbReference>
<evidence type="ECO:0000256" key="1">
    <source>
        <dbReference type="ARBA" id="ARBA00004202"/>
    </source>
</evidence>
<keyword evidence="9" id="KW-1185">Reference proteome</keyword>
<keyword evidence="2" id="KW-0813">Transport</keyword>
<dbReference type="PROSITE" id="PS00211">
    <property type="entry name" value="ABC_TRANSPORTER_1"/>
    <property type="match status" value="1"/>
</dbReference>
<dbReference type="GO" id="GO:0015424">
    <property type="term" value="F:ABC-type amino acid transporter activity"/>
    <property type="evidence" value="ECO:0007669"/>
    <property type="project" value="InterPro"/>
</dbReference>
<evidence type="ECO:0000313" key="8">
    <source>
        <dbReference type="EMBL" id="GEK81440.1"/>
    </source>
</evidence>
<keyword evidence="3" id="KW-1003">Cell membrane</keyword>
<dbReference type="GO" id="GO:0016887">
    <property type="term" value="F:ATP hydrolysis activity"/>
    <property type="evidence" value="ECO:0007669"/>
    <property type="project" value="InterPro"/>
</dbReference>
<dbReference type="PIRSF" id="PIRSF039085">
    <property type="entry name" value="ABC_ATPase_HisP"/>
    <property type="match status" value="1"/>
</dbReference>
<dbReference type="InterPro" id="IPR017871">
    <property type="entry name" value="ABC_transporter-like_CS"/>
</dbReference>
<dbReference type="SMART" id="SM00382">
    <property type="entry name" value="AAA"/>
    <property type="match status" value="1"/>
</dbReference>
<dbReference type="InterPro" id="IPR003439">
    <property type="entry name" value="ABC_transporter-like_ATP-bd"/>
</dbReference>
<dbReference type="PANTHER" id="PTHR43166">
    <property type="entry name" value="AMINO ACID IMPORT ATP-BINDING PROTEIN"/>
    <property type="match status" value="1"/>
</dbReference>
<feature type="domain" description="ABC transporter" evidence="7">
    <location>
        <begin position="16"/>
        <end position="254"/>
    </location>
</feature>
<evidence type="ECO:0000256" key="2">
    <source>
        <dbReference type="ARBA" id="ARBA00022448"/>
    </source>
</evidence>
<dbReference type="PANTHER" id="PTHR43166:SF35">
    <property type="entry name" value="L-CYSTINE IMPORT ATP-BINDING PROTEIN TCYN"/>
    <property type="match status" value="1"/>
</dbReference>
<keyword evidence="6" id="KW-0472">Membrane</keyword>
<dbReference type="Gene3D" id="3.40.50.300">
    <property type="entry name" value="P-loop containing nucleotide triphosphate hydrolases"/>
    <property type="match status" value="1"/>
</dbReference>
<dbReference type="Pfam" id="PF00005">
    <property type="entry name" value="ABC_tran"/>
    <property type="match status" value="1"/>
</dbReference>
<dbReference type="InterPro" id="IPR003593">
    <property type="entry name" value="AAA+_ATPase"/>
</dbReference>
<evidence type="ECO:0000256" key="4">
    <source>
        <dbReference type="ARBA" id="ARBA00022741"/>
    </source>
</evidence>
<dbReference type="Proteomes" id="UP000321749">
    <property type="component" value="Unassembled WGS sequence"/>
</dbReference>
<dbReference type="GO" id="GO:0005524">
    <property type="term" value="F:ATP binding"/>
    <property type="evidence" value="ECO:0007669"/>
    <property type="project" value="UniProtKB-KW"/>
</dbReference>
<keyword evidence="4" id="KW-0547">Nucleotide-binding</keyword>
<reference evidence="8 9" key="1">
    <citation type="submission" date="2019-07" db="EMBL/GenBank/DDBJ databases">
        <title>Whole genome shotgun sequence of Agrococcus baldri NBRC 103055.</title>
        <authorList>
            <person name="Hosoyama A."/>
            <person name="Uohara A."/>
            <person name="Ohji S."/>
            <person name="Ichikawa N."/>
        </authorList>
    </citation>
    <scope>NUCLEOTIDE SEQUENCE [LARGE SCALE GENOMIC DNA]</scope>
    <source>
        <strain evidence="8 9">NBRC 103055</strain>
    </source>
</reference>
<dbReference type="SUPFAM" id="SSF52540">
    <property type="entry name" value="P-loop containing nucleoside triphosphate hydrolases"/>
    <property type="match status" value="1"/>
</dbReference>
<comment type="caution">
    <text evidence="8">The sequence shown here is derived from an EMBL/GenBank/DDBJ whole genome shotgun (WGS) entry which is preliminary data.</text>
</comment>
<accession>A0AA87RE71</accession>
<protein>
    <submittedName>
        <fullName evidence="8">L-cystine import ATP-binding protein TcyC</fullName>
    </submittedName>
</protein>
<sequence>MPSEIAPPPPGTGPLLRARGLHKSFGDNHVLRGVDLDIAPGTVHALIGPSGSGKTTVLRSLNGLESPEAGSLEIGELAIDFSRPRTRAERAALHRASAMVFQQHQLFPHLSVLGNVTIGPLRVQGRPRDEVMADALALLERVGLREKADAFPSSLSGGQQQRVGIVRALALQPSMLLFDEPTSSLDPELVGEVLAVMTELAAEGWTMAVVTHELAFAREVAHEVSFFADGVVVERGAPAQVFGEPRHERTKRFLQRIQGPFGR</sequence>
<keyword evidence="5 8" id="KW-0067">ATP-binding</keyword>
<dbReference type="InterPro" id="IPR030679">
    <property type="entry name" value="ABC_ATPase_HisP-typ"/>
</dbReference>